<accession>A0A816VV82</accession>
<dbReference type="Proteomes" id="UP000663842">
    <property type="component" value="Unassembled WGS sequence"/>
</dbReference>
<dbReference type="PANTHER" id="PTHR33064">
    <property type="entry name" value="POL PROTEIN"/>
    <property type="match status" value="1"/>
</dbReference>
<proteinExistence type="predicted"/>
<dbReference type="Pfam" id="PF00078">
    <property type="entry name" value="RVT_1"/>
    <property type="match status" value="1"/>
</dbReference>
<reference evidence="2" key="1">
    <citation type="submission" date="2021-02" db="EMBL/GenBank/DDBJ databases">
        <authorList>
            <person name="Nowell W R."/>
        </authorList>
    </citation>
    <scope>NUCLEOTIDE SEQUENCE</scope>
</reference>
<dbReference type="Gene3D" id="3.10.10.10">
    <property type="entry name" value="HIV Type 1 Reverse Transcriptase, subunit A, domain 1"/>
    <property type="match status" value="1"/>
</dbReference>
<dbReference type="PROSITE" id="PS50878">
    <property type="entry name" value="RT_POL"/>
    <property type="match status" value="1"/>
</dbReference>
<organism evidence="2 4">
    <name type="scientific">Rotaria magnacalcarata</name>
    <dbReference type="NCBI Taxonomy" id="392030"/>
    <lineage>
        <taxon>Eukaryota</taxon>
        <taxon>Metazoa</taxon>
        <taxon>Spiralia</taxon>
        <taxon>Gnathifera</taxon>
        <taxon>Rotifera</taxon>
        <taxon>Eurotatoria</taxon>
        <taxon>Bdelloidea</taxon>
        <taxon>Philodinida</taxon>
        <taxon>Philodinidae</taxon>
        <taxon>Rotaria</taxon>
    </lineage>
</organism>
<dbReference type="PANTHER" id="PTHR33064:SF37">
    <property type="entry name" value="RIBONUCLEASE H"/>
    <property type="match status" value="1"/>
</dbReference>
<feature type="domain" description="Reverse transcriptase" evidence="1">
    <location>
        <begin position="971"/>
        <end position="1162"/>
    </location>
</feature>
<evidence type="ECO:0000313" key="3">
    <source>
        <dbReference type="EMBL" id="CAF4270950.1"/>
    </source>
</evidence>
<dbReference type="CDD" id="cd01647">
    <property type="entry name" value="RT_LTR"/>
    <property type="match status" value="1"/>
</dbReference>
<dbReference type="Proteomes" id="UP000663887">
    <property type="component" value="Unassembled WGS sequence"/>
</dbReference>
<evidence type="ECO:0000313" key="4">
    <source>
        <dbReference type="Proteomes" id="UP000663887"/>
    </source>
</evidence>
<gene>
    <name evidence="3" type="ORF">UXM345_LOCUS31804</name>
    <name evidence="2" type="ORF">XDN619_LOCUS22039</name>
</gene>
<dbReference type="InterPro" id="IPR051320">
    <property type="entry name" value="Viral_Replic_Matur_Polypro"/>
</dbReference>
<dbReference type="CDD" id="cd00303">
    <property type="entry name" value="retropepsin_like"/>
    <property type="match status" value="1"/>
</dbReference>
<dbReference type="Gene3D" id="3.30.70.270">
    <property type="match status" value="1"/>
</dbReference>
<protein>
    <recommendedName>
        <fullName evidence="1">Reverse transcriptase domain-containing protein</fullName>
    </recommendedName>
</protein>
<name>A0A816VV82_9BILA</name>
<dbReference type="InterPro" id="IPR043502">
    <property type="entry name" value="DNA/RNA_pol_sf"/>
</dbReference>
<dbReference type="EMBL" id="CAJNRG010009990">
    <property type="protein sequence ID" value="CAF2117912.1"/>
    <property type="molecule type" value="Genomic_DNA"/>
</dbReference>
<dbReference type="InterPro" id="IPR000477">
    <property type="entry name" value="RT_dom"/>
</dbReference>
<dbReference type="InterPro" id="IPR043128">
    <property type="entry name" value="Rev_trsase/Diguanyl_cyclase"/>
</dbReference>
<dbReference type="EMBL" id="CAJOBF010009219">
    <property type="protein sequence ID" value="CAF4270950.1"/>
    <property type="molecule type" value="Genomic_DNA"/>
</dbReference>
<sequence>MGSLVQSMSPKGIEYETLVRMTEAIDNDLKRKTTKAYPYNSSSQSFGHKDPTQNNFKNFNYNNNQNSNFRKFPQNQANKLISNIENDFAEEICQSEQPNINSPSEIPPYCMANSSQSGVPPYWMTNWQNYLQQMQLNNPLNIPSPPNTETYQPPEVPGYLFKYDVNTPKQERKAYHCDYCYADSHTQDRCFLYKARQKSPNDVWCERCKHRNHTSDACKASIVQKGKQNQTHHVTVVKSFHHNKLEKISKSEPSHKVNISIHNNSKLQNKKFQKCNQKGTKYCIGPRALLVNIRQRILDRIERLTEPLKTKVMTAYNNNKSKYNYQQCPHPSISQVSGSNKLCQYCIYGDPDVLALERIILTFSSNKITINTNDADTIHEHRTVDTLSTPTTLPATQVSTSPGCKSEVKDKVNKNTRFIKDLTKSLGNGKVIKHMPTAQKDNSEYSPKRMSTNTINESYTDKVYNAFSKLNNDYNPGWTNELDNVNDPDIQVNKRLEFYDNGKKIVSFAGSGEFKNDDLVMVHSLENPVSRPLIIHNVKNQIKIENDVFTNEFEYEEPNFWINIDNELYLSLVDSGSEESSVREDIVEKLKVPIIPLRPGELNYSICAAGKIPILGRAELNIKFLDIEVGPHIFKIFPKNNNLTDQIVLGQDFLIKKKLKYFGYKNLLRGYLPNGKPWSYHSDKHQIRRTLCDIECKLNKQIILDSGESTITKFKFDCSQYFTDENLNLKDSKISGATQLHIVKVIGSDDSAIEGANTDNNIEVPEYYTINIEQPFLELHNVTNNTITHEQNELVGHLYTIKTIHIQVPFPAHLLIPDDKFVTPSAVEKTELSSEIKQGFVKQDIEASHTIADSETNNLGVNESAHEMNEQEYTSDFNPPDEPDLKEENEWTKEDLYDSINVGGSPENQLYFKEMMWDKYKSTVSNAKTVPPSILEPVKFIKKSDKIVNTPQYKFSHAISQEIEGVIKEMLEAKIIEPTTSLYNNPLHLVRKKDGTARVVIDMRSVNAELALPVPSPLITVERVMSDLNGSKIYSQLDLLCGFHQLLVHPESRPLTAFTSTHRYQYVRLPFGCSQSPIEFSRLLNLALADLLQPMVLSGDKGVPTQHFHLYVDDILVNSSNEQDHLELLNMLFNKLKENHLKLKLPKCFFMQPSVTFLGFNFSESGVKKGSGLCK</sequence>
<dbReference type="SUPFAM" id="SSF56672">
    <property type="entry name" value="DNA/RNA polymerases"/>
    <property type="match status" value="1"/>
</dbReference>
<evidence type="ECO:0000259" key="1">
    <source>
        <dbReference type="PROSITE" id="PS50878"/>
    </source>
</evidence>
<dbReference type="AlphaFoldDB" id="A0A816VV82"/>
<comment type="caution">
    <text evidence="2">The sequence shown here is derived from an EMBL/GenBank/DDBJ whole genome shotgun (WGS) entry which is preliminary data.</text>
</comment>
<evidence type="ECO:0000313" key="2">
    <source>
        <dbReference type="EMBL" id="CAF2117912.1"/>
    </source>
</evidence>